<keyword evidence="4" id="KW-1185">Reference proteome</keyword>
<feature type="region of interest" description="Disordered" evidence="1">
    <location>
        <begin position="120"/>
        <end position="147"/>
    </location>
</feature>
<evidence type="ECO:0000313" key="4">
    <source>
        <dbReference type="Proteomes" id="UP000683360"/>
    </source>
</evidence>
<dbReference type="Gene3D" id="1.25.40.240">
    <property type="entry name" value="Ku, C-terminal domain"/>
    <property type="match status" value="1"/>
</dbReference>
<gene>
    <name evidence="3" type="ORF">MEDL_46727</name>
</gene>
<evidence type="ECO:0000259" key="2">
    <source>
        <dbReference type="Pfam" id="PF08785"/>
    </source>
</evidence>
<evidence type="ECO:0000256" key="1">
    <source>
        <dbReference type="SAM" id="MobiDB-lite"/>
    </source>
</evidence>
<protein>
    <submittedName>
        <fullName evidence="3">XRCC5</fullName>
    </submittedName>
</protein>
<dbReference type="AlphaFoldDB" id="A0A8S3TKH0"/>
<sequence length="161" mass="18476">MCIKVGLAFMQLHRESRQRLSSPIDMCEYLYLLVGTVTPVEDYLALVTRKDVNKFDEASKQMQKRIQQIVTDSFGAQFYPKAIDCLEDFEGTVKEEGISGDEIVTENLSLIIKLESEESDVSVERRKKFTEDEEDEKPKTEETPADDDAEDMVCWICYGQV</sequence>
<dbReference type="Proteomes" id="UP000683360">
    <property type="component" value="Unassembled WGS sequence"/>
</dbReference>
<proteinExistence type="predicted"/>
<dbReference type="OrthoDB" id="30826at2759"/>
<dbReference type="Pfam" id="PF08785">
    <property type="entry name" value="Ku_PK_bind"/>
    <property type="match status" value="1"/>
</dbReference>
<accession>A0A8S3TKH0</accession>
<reference evidence="3" key="1">
    <citation type="submission" date="2021-03" db="EMBL/GenBank/DDBJ databases">
        <authorList>
            <person name="Bekaert M."/>
        </authorList>
    </citation>
    <scope>NUCLEOTIDE SEQUENCE</scope>
</reference>
<organism evidence="3 4">
    <name type="scientific">Mytilus edulis</name>
    <name type="common">Blue mussel</name>
    <dbReference type="NCBI Taxonomy" id="6550"/>
    <lineage>
        <taxon>Eukaryota</taxon>
        <taxon>Metazoa</taxon>
        <taxon>Spiralia</taxon>
        <taxon>Lophotrochozoa</taxon>
        <taxon>Mollusca</taxon>
        <taxon>Bivalvia</taxon>
        <taxon>Autobranchia</taxon>
        <taxon>Pteriomorphia</taxon>
        <taxon>Mytilida</taxon>
        <taxon>Mytiloidea</taxon>
        <taxon>Mytilidae</taxon>
        <taxon>Mytilinae</taxon>
        <taxon>Mytilus</taxon>
    </lineage>
</organism>
<feature type="domain" description="Ku C-terminal" evidence="2">
    <location>
        <begin position="38"/>
        <end position="90"/>
    </location>
</feature>
<dbReference type="SUPFAM" id="SSF101420">
    <property type="entry name" value="C-terminal domain of Ku80"/>
    <property type="match status" value="1"/>
</dbReference>
<dbReference type="EMBL" id="CAJPWZ010002222">
    <property type="protein sequence ID" value="CAG2233995.1"/>
    <property type="molecule type" value="Genomic_DNA"/>
</dbReference>
<dbReference type="InterPro" id="IPR036494">
    <property type="entry name" value="Ku_C_sf"/>
</dbReference>
<evidence type="ECO:0000313" key="3">
    <source>
        <dbReference type="EMBL" id="CAG2233995.1"/>
    </source>
</evidence>
<dbReference type="InterPro" id="IPR014893">
    <property type="entry name" value="Ku_PK_bind"/>
</dbReference>
<name>A0A8S3TKH0_MYTED</name>
<comment type="caution">
    <text evidence="3">The sequence shown here is derived from an EMBL/GenBank/DDBJ whole genome shotgun (WGS) entry which is preliminary data.</text>
</comment>